<dbReference type="PRINTS" id="PR01243">
    <property type="entry name" value="NUCDPKINASE"/>
</dbReference>
<keyword evidence="11" id="KW-0460">Magnesium</keyword>
<dbReference type="InterPro" id="IPR036850">
    <property type="entry name" value="NDK-like_dom_sf"/>
</dbReference>
<dbReference type="EC" id="2.7.4.6" evidence="2 15"/>
<keyword evidence="6 15" id="KW-0808">Transferase</keyword>
<evidence type="ECO:0000256" key="1">
    <source>
        <dbReference type="ARBA" id="ARBA00008142"/>
    </source>
</evidence>
<dbReference type="PANTHER" id="PTHR46161:SF3">
    <property type="entry name" value="NUCLEOSIDE DIPHOSPHATE KINASE DDB_G0292928-RELATED"/>
    <property type="match status" value="1"/>
</dbReference>
<evidence type="ECO:0000256" key="7">
    <source>
        <dbReference type="ARBA" id="ARBA00022723"/>
    </source>
</evidence>
<name>A0A937I7H4_9GAMM</name>
<dbReference type="GO" id="GO:0006228">
    <property type="term" value="P:UTP biosynthetic process"/>
    <property type="evidence" value="ECO:0007669"/>
    <property type="project" value="InterPro"/>
</dbReference>
<dbReference type="InterPro" id="IPR001564">
    <property type="entry name" value="Nucleoside_diP_kinase"/>
</dbReference>
<comment type="caution">
    <text evidence="17">The sequence shown here is derived from an EMBL/GenBank/DDBJ whole genome shotgun (WGS) entry which is preliminary data.</text>
</comment>
<reference evidence="17" key="1">
    <citation type="submission" date="2020-10" db="EMBL/GenBank/DDBJ databases">
        <title>Microbiome of the Black Sea water column analyzed by genome centric metagenomics.</title>
        <authorList>
            <person name="Cabello-Yeves P.J."/>
            <person name="Callieri C."/>
            <person name="Picazo A."/>
            <person name="Mehrshad M."/>
            <person name="Haro-Moreno J.M."/>
            <person name="Roda-Garcia J."/>
            <person name="Dzembekova N."/>
            <person name="Slabakova V."/>
            <person name="Slabakova N."/>
            <person name="Moncheva S."/>
            <person name="Rodriguez-Valera F."/>
        </authorList>
    </citation>
    <scope>NUCLEOTIDE SEQUENCE</scope>
    <source>
        <strain evidence="17">BS307-5m-G49</strain>
    </source>
</reference>
<comment type="similarity">
    <text evidence="1 13 14">Belongs to the NDK family.</text>
</comment>
<evidence type="ECO:0000313" key="18">
    <source>
        <dbReference type="Proteomes" id="UP000744438"/>
    </source>
</evidence>
<evidence type="ECO:0000256" key="2">
    <source>
        <dbReference type="ARBA" id="ARBA00012966"/>
    </source>
</evidence>
<dbReference type="InterPro" id="IPR023005">
    <property type="entry name" value="Nucleoside_diP_kinase_AS"/>
</dbReference>
<keyword evidence="7" id="KW-0479">Metal-binding</keyword>
<evidence type="ECO:0000256" key="10">
    <source>
        <dbReference type="ARBA" id="ARBA00022840"/>
    </source>
</evidence>
<evidence type="ECO:0000256" key="8">
    <source>
        <dbReference type="ARBA" id="ARBA00022741"/>
    </source>
</evidence>
<evidence type="ECO:0000256" key="9">
    <source>
        <dbReference type="ARBA" id="ARBA00022777"/>
    </source>
</evidence>
<dbReference type="Gene3D" id="3.30.70.141">
    <property type="entry name" value="Nucleoside diphosphate kinase-like domain"/>
    <property type="match status" value="1"/>
</dbReference>
<evidence type="ECO:0000256" key="3">
    <source>
        <dbReference type="ARBA" id="ARBA00017632"/>
    </source>
</evidence>
<dbReference type="GO" id="GO:0004550">
    <property type="term" value="F:nucleoside diphosphate kinase activity"/>
    <property type="evidence" value="ECO:0007669"/>
    <property type="project" value="UniProtKB-EC"/>
</dbReference>
<feature type="binding site" evidence="13">
    <location>
        <position position="103"/>
    </location>
    <ligand>
        <name>ATP</name>
        <dbReference type="ChEBI" id="CHEBI:30616"/>
    </ligand>
</feature>
<keyword evidence="12" id="KW-0546">Nucleotide metabolism</keyword>
<dbReference type="GO" id="GO:0005524">
    <property type="term" value="F:ATP binding"/>
    <property type="evidence" value="ECO:0007669"/>
    <property type="project" value="UniProtKB-KW"/>
</dbReference>
<organism evidence="17 18">
    <name type="scientific">SAR86 cluster bacterium</name>
    <dbReference type="NCBI Taxonomy" id="2030880"/>
    <lineage>
        <taxon>Bacteria</taxon>
        <taxon>Pseudomonadati</taxon>
        <taxon>Pseudomonadota</taxon>
        <taxon>Gammaproteobacteria</taxon>
        <taxon>SAR86 cluster</taxon>
    </lineage>
</organism>
<dbReference type="PANTHER" id="PTHR46161">
    <property type="entry name" value="NUCLEOSIDE DIPHOSPHATE KINASE"/>
    <property type="match status" value="1"/>
</dbReference>
<keyword evidence="10 15" id="KW-0067">ATP-binding</keyword>
<evidence type="ECO:0000256" key="5">
    <source>
        <dbReference type="ARBA" id="ARBA00022553"/>
    </source>
</evidence>
<dbReference type="EMBL" id="JADHQC010000013">
    <property type="protein sequence ID" value="MBL6811811.1"/>
    <property type="molecule type" value="Genomic_DNA"/>
</dbReference>
<feature type="binding site" evidence="13">
    <location>
        <position position="10"/>
    </location>
    <ligand>
        <name>ATP</name>
        <dbReference type="ChEBI" id="CHEBI:30616"/>
    </ligand>
</feature>
<dbReference type="PROSITE" id="PS00469">
    <property type="entry name" value="NDPK"/>
    <property type="match status" value="1"/>
</dbReference>
<evidence type="ECO:0000256" key="13">
    <source>
        <dbReference type="PROSITE-ProRule" id="PRU00706"/>
    </source>
</evidence>
<dbReference type="Proteomes" id="UP000744438">
    <property type="component" value="Unassembled WGS sequence"/>
</dbReference>
<feature type="active site" description="Pros-phosphohistidine intermediate" evidence="13">
    <location>
        <position position="116"/>
    </location>
</feature>
<dbReference type="PROSITE" id="PS51374">
    <property type="entry name" value="NDPK_LIKE"/>
    <property type="match status" value="1"/>
</dbReference>
<dbReference type="Pfam" id="PF00334">
    <property type="entry name" value="NDK"/>
    <property type="match status" value="1"/>
</dbReference>
<keyword evidence="9 15" id="KW-0418">Kinase</keyword>
<keyword evidence="4" id="KW-0963">Cytoplasm</keyword>
<dbReference type="GO" id="GO:0006183">
    <property type="term" value="P:GTP biosynthetic process"/>
    <property type="evidence" value="ECO:0007669"/>
    <property type="project" value="InterPro"/>
</dbReference>
<feature type="binding site" evidence="13">
    <location>
        <position position="58"/>
    </location>
    <ligand>
        <name>ATP</name>
        <dbReference type="ChEBI" id="CHEBI:30616"/>
    </ligand>
</feature>
<feature type="binding site" evidence="13">
    <location>
        <position position="113"/>
    </location>
    <ligand>
        <name>ATP</name>
        <dbReference type="ChEBI" id="CHEBI:30616"/>
    </ligand>
</feature>
<dbReference type="GO" id="GO:0046872">
    <property type="term" value="F:metal ion binding"/>
    <property type="evidence" value="ECO:0007669"/>
    <property type="project" value="UniProtKB-KW"/>
</dbReference>
<feature type="binding site" evidence="13">
    <location>
        <position position="86"/>
    </location>
    <ligand>
        <name>ATP</name>
        <dbReference type="ChEBI" id="CHEBI:30616"/>
    </ligand>
</feature>
<dbReference type="NCBIfam" id="NF001908">
    <property type="entry name" value="PRK00668.1"/>
    <property type="match status" value="1"/>
</dbReference>
<dbReference type="AlphaFoldDB" id="A0A937I7H4"/>
<keyword evidence="8 15" id="KW-0547">Nucleotide-binding</keyword>
<evidence type="ECO:0000313" key="17">
    <source>
        <dbReference type="EMBL" id="MBL6811811.1"/>
    </source>
</evidence>
<evidence type="ECO:0000256" key="6">
    <source>
        <dbReference type="ARBA" id="ARBA00022679"/>
    </source>
</evidence>
<evidence type="ECO:0000256" key="15">
    <source>
        <dbReference type="RuleBase" id="RU004013"/>
    </source>
</evidence>
<sequence>MSEKTLCIIKPDAVANNFVDQINQMIESKGLSILKSKKTNISCEIAKQFYAEHSEKPFFNELVDFITSGPAVVQILEGDSCITSYRSLMGATNPKEAEEGTIRKKFAESISKNAVHGSDSPESADREIEIMSALF</sequence>
<evidence type="ECO:0000256" key="14">
    <source>
        <dbReference type="RuleBase" id="RU004011"/>
    </source>
</evidence>
<gene>
    <name evidence="17" type="primary">ndk</name>
    <name evidence="17" type="ORF">ISQ63_02875</name>
</gene>
<accession>A0A937I7H4</accession>
<protein>
    <recommendedName>
        <fullName evidence="3 15">Nucleoside diphosphate kinase</fullName>
        <ecNumber evidence="2 15">2.7.4.6</ecNumber>
    </recommendedName>
</protein>
<dbReference type="SUPFAM" id="SSF54919">
    <property type="entry name" value="Nucleoside diphosphate kinase, NDK"/>
    <property type="match status" value="1"/>
</dbReference>
<feature type="domain" description="Nucleoside diphosphate kinase-like" evidence="16">
    <location>
        <begin position="2"/>
        <end position="132"/>
    </location>
</feature>
<evidence type="ECO:0000256" key="11">
    <source>
        <dbReference type="ARBA" id="ARBA00022842"/>
    </source>
</evidence>
<evidence type="ECO:0000256" key="12">
    <source>
        <dbReference type="ARBA" id="ARBA00023080"/>
    </source>
</evidence>
<dbReference type="CDD" id="cd04413">
    <property type="entry name" value="NDPk_I"/>
    <property type="match status" value="1"/>
</dbReference>
<evidence type="ECO:0000256" key="4">
    <source>
        <dbReference type="ARBA" id="ARBA00022490"/>
    </source>
</evidence>
<keyword evidence="5" id="KW-0597">Phosphoprotein</keyword>
<evidence type="ECO:0000259" key="16">
    <source>
        <dbReference type="SMART" id="SM00562"/>
    </source>
</evidence>
<dbReference type="SMART" id="SM00562">
    <property type="entry name" value="NDK"/>
    <property type="match status" value="1"/>
</dbReference>
<dbReference type="FunFam" id="3.30.70.141:FF:000003">
    <property type="entry name" value="Nucleoside diphosphate kinase"/>
    <property type="match status" value="1"/>
</dbReference>
<comment type="catalytic activity">
    <reaction evidence="15">
        <text>a 2'-deoxyribonucleoside 5'-diphosphate + ATP = a 2'-deoxyribonucleoside 5'-triphosphate + ADP</text>
        <dbReference type="Rhea" id="RHEA:44640"/>
        <dbReference type="ChEBI" id="CHEBI:30616"/>
        <dbReference type="ChEBI" id="CHEBI:61560"/>
        <dbReference type="ChEBI" id="CHEBI:73316"/>
        <dbReference type="ChEBI" id="CHEBI:456216"/>
        <dbReference type="EC" id="2.7.4.6"/>
    </reaction>
</comment>
<proteinExistence type="inferred from homology"/>
<dbReference type="InterPro" id="IPR034907">
    <property type="entry name" value="NDK-like_dom"/>
</dbReference>
<dbReference type="GO" id="GO:0006241">
    <property type="term" value="P:CTP biosynthetic process"/>
    <property type="evidence" value="ECO:0007669"/>
    <property type="project" value="InterPro"/>
</dbReference>
<feature type="binding site" evidence="13">
    <location>
        <position position="92"/>
    </location>
    <ligand>
        <name>ATP</name>
        <dbReference type="ChEBI" id="CHEBI:30616"/>
    </ligand>
</feature>